<gene>
    <name evidence="2" type="ORF">L3X38_040632</name>
</gene>
<organism evidence="2 3">
    <name type="scientific">Prunus dulcis</name>
    <name type="common">Almond</name>
    <name type="synonym">Amygdalus dulcis</name>
    <dbReference type="NCBI Taxonomy" id="3755"/>
    <lineage>
        <taxon>Eukaryota</taxon>
        <taxon>Viridiplantae</taxon>
        <taxon>Streptophyta</taxon>
        <taxon>Embryophyta</taxon>
        <taxon>Tracheophyta</taxon>
        <taxon>Spermatophyta</taxon>
        <taxon>Magnoliopsida</taxon>
        <taxon>eudicotyledons</taxon>
        <taxon>Gunneridae</taxon>
        <taxon>Pentapetalae</taxon>
        <taxon>rosids</taxon>
        <taxon>fabids</taxon>
        <taxon>Rosales</taxon>
        <taxon>Rosaceae</taxon>
        <taxon>Amygdaloideae</taxon>
        <taxon>Amygdaleae</taxon>
        <taxon>Prunus</taxon>
    </lineage>
</organism>
<protein>
    <submittedName>
        <fullName evidence="2">Uncharacterized protein</fullName>
    </submittedName>
</protein>
<sequence length="162" mass="17682">MISLRSGSFNSALMKLGLGSSSVPKFISYNGSSTSGKESSSAAGANLVLPPVNSVNSFTTVNSIYSSIPIIIRQFLERSRTASELKKRQVPKSQPGISWGPRPQNSDPRVPRGLNMPRTHVLRVWSRSDGYCESSPRVGLFRVSRTPIPDSLSPIRFENCLT</sequence>
<evidence type="ECO:0000313" key="2">
    <source>
        <dbReference type="EMBL" id="KAI5320924.1"/>
    </source>
</evidence>
<feature type="region of interest" description="Disordered" evidence="1">
    <location>
        <begin position="82"/>
        <end position="114"/>
    </location>
</feature>
<accession>A0AAD4V9E5</accession>
<dbReference type="Proteomes" id="UP001054821">
    <property type="component" value="Chromosome 7"/>
</dbReference>
<comment type="caution">
    <text evidence="2">The sequence shown here is derived from an EMBL/GenBank/DDBJ whole genome shotgun (WGS) entry which is preliminary data.</text>
</comment>
<name>A0AAD4V9E5_PRUDU</name>
<reference evidence="2 3" key="1">
    <citation type="journal article" date="2022" name="G3 (Bethesda)">
        <title>Whole-genome sequence and methylome profiling of the almond [Prunus dulcis (Mill.) D.A. Webb] cultivar 'Nonpareil'.</title>
        <authorList>
            <person name="D'Amico-Willman K.M."/>
            <person name="Ouma W.Z."/>
            <person name="Meulia T."/>
            <person name="Sideli G.M."/>
            <person name="Gradziel T.M."/>
            <person name="Fresnedo-Ramirez J."/>
        </authorList>
    </citation>
    <scope>NUCLEOTIDE SEQUENCE [LARGE SCALE GENOMIC DNA]</scope>
    <source>
        <strain evidence="2">Clone GOH B32 T37-40</strain>
    </source>
</reference>
<dbReference type="EMBL" id="JAJFAZ020000007">
    <property type="protein sequence ID" value="KAI5320924.1"/>
    <property type="molecule type" value="Genomic_DNA"/>
</dbReference>
<evidence type="ECO:0000313" key="3">
    <source>
        <dbReference type="Proteomes" id="UP001054821"/>
    </source>
</evidence>
<evidence type="ECO:0000256" key="1">
    <source>
        <dbReference type="SAM" id="MobiDB-lite"/>
    </source>
</evidence>
<proteinExistence type="predicted"/>
<keyword evidence="3" id="KW-1185">Reference proteome</keyword>
<dbReference type="AlphaFoldDB" id="A0AAD4V9E5"/>